<feature type="transmembrane region" description="Helical" evidence="2">
    <location>
        <begin position="130"/>
        <end position="150"/>
    </location>
</feature>
<organism evidence="3 4">
    <name type="scientific">Acetobacterium tundrae</name>
    <dbReference type="NCBI Taxonomy" id="132932"/>
    <lineage>
        <taxon>Bacteria</taxon>
        <taxon>Bacillati</taxon>
        <taxon>Bacillota</taxon>
        <taxon>Clostridia</taxon>
        <taxon>Eubacteriales</taxon>
        <taxon>Eubacteriaceae</taxon>
        <taxon>Acetobacterium</taxon>
    </lineage>
</organism>
<feature type="transmembrane region" description="Helical" evidence="2">
    <location>
        <begin position="38"/>
        <end position="61"/>
    </location>
</feature>
<evidence type="ECO:0000256" key="1">
    <source>
        <dbReference type="SAM" id="MobiDB-lite"/>
    </source>
</evidence>
<comment type="caution">
    <text evidence="3">The sequence shown here is derived from an EMBL/GenBank/DDBJ whole genome shotgun (WGS) entry which is preliminary data.</text>
</comment>
<evidence type="ECO:0000313" key="3">
    <source>
        <dbReference type="EMBL" id="MBC3798600.1"/>
    </source>
</evidence>
<keyword evidence="2" id="KW-1133">Transmembrane helix</keyword>
<sequence>MVEIKNPEKQNILIALLVAVLGIVIILVPFVIDSLAIYSFYFIYMGVLVVLVALGYSAFYYKRYRQFNAFLEKKDESLVWEYDEDKYTAFVGELSKLQRSADKKKVWILLGLELIIAILMTITFSGSMKWLGGLFFVFFGGASLLFLLVFPQSFKARALLKPYITIINEDSAYIMGRFHKWSKAQAKIKKYNNGEEIYTVLAINYESLTRNGKLFQEWSAVIPEPDDKDMIAESKKWISRINKLSRIREKEKAEKKSYSEQFYDRMMGKNKKKKEEKVPDTKTLK</sequence>
<keyword evidence="2" id="KW-0472">Membrane</keyword>
<accession>A0ABR6WQ17</accession>
<protein>
    <submittedName>
        <fullName evidence="3">Uncharacterized protein</fullName>
    </submittedName>
</protein>
<dbReference type="RefSeq" id="WP_148606434.1">
    <property type="nucleotide sequence ID" value="NZ_RXYB01000041.1"/>
</dbReference>
<proteinExistence type="predicted"/>
<evidence type="ECO:0000313" key="4">
    <source>
        <dbReference type="Proteomes" id="UP000653358"/>
    </source>
</evidence>
<dbReference type="EMBL" id="WJBB01000039">
    <property type="protein sequence ID" value="MBC3798600.1"/>
    <property type="molecule type" value="Genomic_DNA"/>
</dbReference>
<gene>
    <name evidence="3" type="ORF">GH807_16385</name>
</gene>
<dbReference type="Proteomes" id="UP000653358">
    <property type="component" value="Unassembled WGS sequence"/>
</dbReference>
<feature type="transmembrane region" description="Helical" evidence="2">
    <location>
        <begin position="12"/>
        <end position="32"/>
    </location>
</feature>
<keyword evidence="4" id="KW-1185">Reference proteome</keyword>
<keyword evidence="2" id="KW-0812">Transmembrane</keyword>
<feature type="region of interest" description="Disordered" evidence="1">
    <location>
        <begin position="264"/>
        <end position="285"/>
    </location>
</feature>
<evidence type="ECO:0000256" key="2">
    <source>
        <dbReference type="SAM" id="Phobius"/>
    </source>
</evidence>
<reference evidence="3 4" key="1">
    <citation type="journal article" date="2020" name="mSystems">
        <title>Defining Genomic and Predicted Metabolic Features of the Acetobacterium Genus.</title>
        <authorList>
            <person name="Ross D.E."/>
            <person name="Marshall C.W."/>
            <person name="Gulliver D."/>
            <person name="May H.D."/>
            <person name="Norman R.S."/>
        </authorList>
    </citation>
    <scope>NUCLEOTIDE SEQUENCE [LARGE SCALE GENOMIC DNA]</scope>
    <source>
        <strain evidence="3 4">DSM 9173</strain>
    </source>
</reference>
<name>A0ABR6WQ17_9FIRM</name>
<feature type="transmembrane region" description="Helical" evidence="2">
    <location>
        <begin position="106"/>
        <end position="124"/>
    </location>
</feature>